<dbReference type="SUPFAM" id="SSF52172">
    <property type="entry name" value="CheY-like"/>
    <property type="match status" value="1"/>
</dbReference>
<organism evidence="4 5">
    <name type="scientific">Cupriavidus pauculus</name>
    <dbReference type="NCBI Taxonomy" id="82633"/>
    <lineage>
        <taxon>Bacteria</taxon>
        <taxon>Pseudomonadati</taxon>
        <taxon>Pseudomonadota</taxon>
        <taxon>Betaproteobacteria</taxon>
        <taxon>Burkholderiales</taxon>
        <taxon>Burkholderiaceae</taxon>
        <taxon>Cupriavidus</taxon>
    </lineage>
</organism>
<name>A0A2N5C7L4_9BURK</name>
<keyword evidence="1 2" id="KW-0597">Phosphoprotein</keyword>
<dbReference type="PROSITE" id="PS50110">
    <property type="entry name" value="RESPONSE_REGULATORY"/>
    <property type="match status" value="1"/>
</dbReference>
<evidence type="ECO:0000313" key="5">
    <source>
        <dbReference type="Proteomes" id="UP000234341"/>
    </source>
</evidence>
<dbReference type="OrthoDB" id="8964771at2"/>
<dbReference type="Gene3D" id="3.40.50.2300">
    <property type="match status" value="1"/>
</dbReference>
<evidence type="ECO:0000259" key="3">
    <source>
        <dbReference type="PROSITE" id="PS50110"/>
    </source>
</evidence>
<evidence type="ECO:0000256" key="1">
    <source>
        <dbReference type="ARBA" id="ARBA00022553"/>
    </source>
</evidence>
<accession>A0A2N5C7L4</accession>
<feature type="modified residue" description="4-aspartylphosphate" evidence="2">
    <location>
        <position position="82"/>
    </location>
</feature>
<dbReference type="PANTHER" id="PTHR44591:SF25">
    <property type="entry name" value="CHEMOTAXIS TWO-COMPONENT RESPONSE REGULATOR"/>
    <property type="match status" value="1"/>
</dbReference>
<dbReference type="AlphaFoldDB" id="A0A2N5C7L4"/>
<dbReference type="InterPro" id="IPR050595">
    <property type="entry name" value="Bact_response_regulator"/>
</dbReference>
<dbReference type="GO" id="GO:0000160">
    <property type="term" value="P:phosphorelay signal transduction system"/>
    <property type="evidence" value="ECO:0007669"/>
    <property type="project" value="InterPro"/>
</dbReference>
<comment type="caution">
    <text evidence="4">The sequence shown here is derived from an EMBL/GenBank/DDBJ whole genome shotgun (WGS) entry which is preliminary data.</text>
</comment>
<dbReference type="Pfam" id="PF00072">
    <property type="entry name" value="Response_reg"/>
    <property type="match status" value="1"/>
</dbReference>
<gene>
    <name evidence="4" type="ORF">CYJ10_23715</name>
</gene>
<dbReference type="InterPro" id="IPR001789">
    <property type="entry name" value="Sig_transdc_resp-reg_receiver"/>
</dbReference>
<dbReference type="EMBL" id="PJRP01000013">
    <property type="protein sequence ID" value="PLP98199.1"/>
    <property type="molecule type" value="Genomic_DNA"/>
</dbReference>
<dbReference type="InterPro" id="IPR011006">
    <property type="entry name" value="CheY-like_superfamily"/>
</dbReference>
<evidence type="ECO:0000256" key="2">
    <source>
        <dbReference type="PROSITE-ProRule" id="PRU00169"/>
    </source>
</evidence>
<dbReference type="Proteomes" id="UP000234341">
    <property type="component" value="Unassembled WGS sequence"/>
</dbReference>
<dbReference type="PANTHER" id="PTHR44591">
    <property type="entry name" value="STRESS RESPONSE REGULATOR PROTEIN 1"/>
    <property type="match status" value="1"/>
</dbReference>
<evidence type="ECO:0000313" key="4">
    <source>
        <dbReference type="EMBL" id="PLP98199.1"/>
    </source>
</evidence>
<protein>
    <submittedName>
        <fullName evidence="4">Response regulator</fullName>
    </submittedName>
</protein>
<proteinExistence type="predicted"/>
<sequence>MSSLARRDYAVSKRWPLSPFQTSQGFRVTATPVIAIVDDDASVRHAMGRLVRSLDMTAELYGGGTELLASASIAGIDCVITDVQMPGMNGFALCEALRAGGHRMPVIFMTAFAQEGYEQRARDAGAACFLNKPFQDTDIIDCIENALQIRPGN</sequence>
<feature type="domain" description="Response regulatory" evidence="3">
    <location>
        <begin position="33"/>
        <end position="147"/>
    </location>
</feature>
<reference evidence="4 5" key="1">
    <citation type="submission" date="2017-12" db="EMBL/GenBank/DDBJ databases">
        <title>Genome sequence of the active heterotrophic nitrifier-denitrifier, Cupriavidus pauculus UM1.</title>
        <authorList>
            <person name="Putonti C."/>
            <person name="Castignetti D."/>
        </authorList>
    </citation>
    <scope>NUCLEOTIDE SEQUENCE [LARGE SCALE GENOMIC DNA]</scope>
    <source>
        <strain evidence="4 5">UM1</strain>
    </source>
</reference>
<dbReference type="SMART" id="SM00448">
    <property type="entry name" value="REC"/>
    <property type="match status" value="1"/>
</dbReference>